<dbReference type="Pfam" id="PF05705">
    <property type="entry name" value="DUF829"/>
    <property type="match status" value="1"/>
</dbReference>
<comment type="subcellular location">
    <subcellularLocation>
        <location evidence="6">Nucleus outer membrane</location>
        <topology evidence="6">Single-pass membrane protein</topology>
    </subcellularLocation>
</comment>
<dbReference type="PANTHER" id="PTHR12265:SF30">
    <property type="entry name" value="TRANSMEMBRANE PROTEIN 53"/>
    <property type="match status" value="1"/>
</dbReference>
<dbReference type="AlphaFoldDB" id="A0A7D9IVJ5"/>
<dbReference type="PANTHER" id="PTHR12265">
    <property type="entry name" value="TRANSMEMBRANE PROTEIN 53"/>
    <property type="match status" value="1"/>
</dbReference>
<name>A0A7D9IVJ5_PARCT</name>
<dbReference type="InterPro" id="IPR029058">
    <property type="entry name" value="AB_hydrolase_fold"/>
</dbReference>
<reference evidence="7" key="1">
    <citation type="submission" date="2020-04" db="EMBL/GenBank/DDBJ databases">
        <authorList>
            <person name="Alioto T."/>
            <person name="Alioto T."/>
            <person name="Gomez Garrido J."/>
        </authorList>
    </citation>
    <scope>NUCLEOTIDE SEQUENCE</scope>
    <source>
        <strain evidence="7">A484AB</strain>
    </source>
</reference>
<keyword evidence="8" id="KW-1185">Reference proteome</keyword>
<evidence type="ECO:0000256" key="1">
    <source>
        <dbReference type="ARBA" id="ARBA00007387"/>
    </source>
</evidence>
<evidence type="ECO:0000313" key="7">
    <source>
        <dbReference type="EMBL" id="CAB4019756.1"/>
    </source>
</evidence>
<comment type="caution">
    <text evidence="7">The sequence shown here is derived from an EMBL/GenBank/DDBJ whole genome shotgun (WGS) entry which is preliminary data.</text>
</comment>
<evidence type="ECO:0000256" key="5">
    <source>
        <dbReference type="ARBA" id="ARBA00023242"/>
    </source>
</evidence>
<protein>
    <submittedName>
        <fullName evidence="7">Uncharacterized protein</fullName>
    </submittedName>
</protein>
<keyword evidence="2" id="KW-0812">Transmembrane</keyword>
<sequence length="294" mass="33531">MISKVTLRCRFIHPSKFRPIAINAQCISTQVPTIKHGALITRPVAESPSTPVVAILGWNDAKMKHIQKYSKIFEEKNWTTVCLPATSFDTFFRPSSKVKTTSMYMMDLLKQLTSGGNPVFLYSLSSGGCTVYYHIAKALTSQGSPHFDAFKVVGAIFDSCPVKNTKEGIHRLQISVTERVHNPIVKNLIWYAVSMTWPLVIKLDPLLGTGTLFDELESMILDYPELYFYSKADKLALYRDIDDFIIQRKSLGVTVLNKRWDDPPHVSHYMKYPEEYLELLEQFLNVCLPQENKN</sequence>
<dbReference type="SUPFAM" id="SSF53474">
    <property type="entry name" value="alpha/beta-Hydrolases"/>
    <property type="match status" value="1"/>
</dbReference>
<dbReference type="Proteomes" id="UP001152795">
    <property type="component" value="Unassembled WGS sequence"/>
</dbReference>
<comment type="similarity">
    <text evidence="1">Belongs to the TMEM53 family.</text>
</comment>
<keyword evidence="3" id="KW-1133">Transmembrane helix</keyword>
<keyword evidence="4" id="KW-0472">Membrane</keyword>
<evidence type="ECO:0000256" key="4">
    <source>
        <dbReference type="ARBA" id="ARBA00023136"/>
    </source>
</evidence>
<dbReference type="OrthoDB" id="77878at2759"/>
<accession>A0A7D9IVJ5</accession>
<proteinExistence type="inferred from homology"/>
<dbReference type="InterPro" id="IPR008547">
    <property type="entry name" value="DUF829_TMEM53"/>
</dbReference>
<dbReference type="GO" id="GO:0005640">
    <property type="term" value="C:nuclear outer membrane"/>
    <property type="evidence" value="ECO:0007669"/>
    <property type="project" value="UniProtKB-SubCell"/>
</dbReference>
<evidence type="ECO:0000256" key="3">
    <source>
        <dbReference type="ARBA" id="ARBA00022989"/>
    </source>
</evidence>
<dbReference type="EMBL" id="CACRXK020010611">
    <property type="protein sequence ID" value="CAB4019756.1"/>
    <property type="molecule type" value="Genomic_DNA"/>
</dbReference>
<evidence type="ECO:0000256" key="2">
    <source>
        <dbReference type="ARBA" id="ARBA00022692"/>
    </source>
</evidence>
<keyword evidence="5" id="KW-0539">Nucleus</keyword>
<evidence type="ECO:0000256" key="6">
    <source>
        <dbReference type="ARBA" id="ARBA00034303"/>
    </source>
</evidence>
<organism evidence="7 8">
    <name type="scientific">Paramuricea clavata</name>
    <name type="common">Red gorgonian</name>
    <name type="synonym">Violescent sea-whip</name>
    <dbReference type="NCBI Taxonomy" id="317549"/>
    <lineage>
        <taxon>Eukaryota</taxon>
        <taxon>Metazoa</taxon>
        <taxon>Cnidaria</taxon>
        <taxon>Anthozoa</taxon>
        <taxon>Octocorallia</taxon>
        <taxon>Malacalcyonacea</taxon>
        <taxon>Plexauridae</taxon>
        <taxon>Paramuricea</taxon>
    </lineage>
</organism>
<evidence type="ECO:0000313" key="8">
    <source>
        <dbReference type="Proteomes" id="UP001152795"/>
    </source>
</evidence>
<gene>
    <name evidence="7" type="ORF">PACLA_8A016870</name>
</gene>